<dbReference type="PANTHER" id="PTHR19959">
    <property type="entry name" value="KINESIN LIGHT CHAIN"/>
    <property type="match status" value="1"/>
</dbReference>
<evidence type="ECO:0000256" key="1">
    <source>
        <dbReference type="SAM" id="MobiDB-lite"/>
    </source>
</evidence>
<dbReference type="AlphaFoldDB" id="C3YXU1"/>
<dbReference type="EMBL" id="GG666563">
    <property type="protein sequence ID" value="EEN54900.1"/>
    <property type="molecule type" value="Genomic_DNA"/>
</dbReference>
<feature type="region of interest" description="Disordered" evidence="1">
    <location>
        <begin position="225"/>
        <end position="276"/>
    </location>
</feature>
<dbReference type="PANTHER" id="PTHR19959:SF119">
    <property type="entry name" value="FUNGAL LIPASE-LIKE DOMAIN-CONTAINING PROTEIN"/>
    <property type="match status" value="1"/>
</dbReference>
<proteinExistence type="predicted"/>
<reference evidence="2" key="1">
    <citation type="journal article" date="2008" name="Nature">
        <title>The amphioxus genome and the evolution of the chordate karyotype.</title>
        <authorList>
            <consortium name="US DOE Joint Genome Institute (JGI-PGF)"/>
            <person name="Putnam N.H."/>
            <person name="Butts T."/>
            <person name="Ferrier D.E.K."/>
            <person name="Furlong R.F."/>
            <person name="Hellsten U."/>
            <person name="Kawashima T."/>
            <person name="Robinson-Rechavi M."/>
            <person name="Shoguchi E."/>
            <person name="Terry A."/>
            <person name="Yu J.-K."/>
            <person name="Benito-Gutierrez E.L."/>
            <person name="Dubchak I."/>
            <person name="Garcia-Fernandez J."/>
            <person name="Gibson-Brown J.J."/>
            <person name="Grigoriev I.V."/>
            <person name="Horton A.C."/>
            <person name="de Jong P.J."/>
            <person name="Jurka J."/>
            <person name="Kapitonov V.V."/>
            <person name="Kohara Y."/>
            <person name="Kuroki Y."/>
            <person name="Lindquist E."/>
            <person name="Lucas S."/>
            <person name="Osoegawa K."/>
            <person name="Pennacchio L.A."/>
            <person name="Salamov A.A."/>
            <person name="Satou Y."/>
            <person name="Sauka-Spengler T."/>
            <person name="Schmutz J."/>
            <person name="Shin-I T."/>
            <person name="Toyoda A."/>
            <person name="Bronner-Fraser M."/>
            <person name="Fujiyama A."/>
            <person name="Holland L.Z."/>
            <person name="Holland P.W.H."/>
            <person name="Satoh N."/>
            <person name="Rokhsar D.S."/>
        </authorList>
    </citation>
    <scope>NUCLEOTIDE SEQUENCE [LARGE SCALE GENOMIC DNA]</scope>
    <source>
        <strain evidence="2">S238N-H82</strain>
        <tissue evidence="2">Testes</tissue>
    </source>
</reference>
<protein>
    <submittedName>
        <fullName evidence="2">Uncharacterized protein</fullName>
    </submittedName>
</protein>
<gene>
    <name evidence="2" type="ORF">BRAFLDRAFT_90086</name>
</gene>
<name>C3YXU1_BRAFL</name>
<accession>C3YXU1</accession>
<evidence type="ECO:0000313" key="2">
    <source>
        <dbReference type="EMBL" id="EEN54900.1"/>
    </source>
</evidence>
<dbReference type="InParanoid" id="C3YXU1"/>
<sequence>MLRVCQKLRAADARSKRHGLVRAETDYLRALQDAMADMDRCAEVEVLKTLGDVNLEKGRLEKNPEIFDRAMVLYRTALLRCKDAGVGDSLEHRYHYAEKLRLGKGSTATSSYEPLSNAKRMSSLAKVAEKFQHLDRRLTVGGNEKSLLIEYTKLVIEGIVNDDNTLEVEAIKSVGDVYLKRGTETRDAPCLTKATALYNTALARCERVQGKVVLIHRLLYTAKTRQGTKRSRNKSRRYRVQQQQGHVRPRDFPGTSPNADVIGDSKGRRSDKSYQEHLTTGDRALADGKLDVAEQNFASALRLIHGA</sequence>
<organism>
    <name type="scientific">Branchiostoma floridae</name>
    <name type="common">Florida lancelet</name>
    <name type="synonym">Amphioxus</name>
    <dbReference type="NCBI Taxonomy" id="7739"/>
    <lineage>
        <taxon>Eukaryota</taxon>
        <taxon>Metazoa</taxon>
        <taxon>Chordata</taxon>
        <taxon>Cephalochordata</taxon>
        <taxon>Leptocardii</taxon>
        <taxon>Amphioxiformes</taxon>
        <taxon>Branchiostomatidae</taxon>
        <taxon>Branchiostoma</taxon>
    </lineage>
</organism>
<feature type="compositionally biased region" description="Basic residues" evidence="1">
    <location>
        <begin position="226"/>
        <end position="239"/>
    </location>
</feature>
<feature type="compositionally biased region" description="Basic and acidic residues" evidence="1">
    <location>
        <begin position="263"/>
        <end position="275"/>
    </location>
</feature>